<dbReference type="Proteomes" id="UP000494119">
    <property type="component" value="Unassembled WGS sequence"/>
</dbReference>
<reference evidence="2 3" key="1">
    <citation type="submission" date="2020-04" db="EMBL/GenBank/DDBJ databases">
        <authorList>
            <person name="De Canck E."/>
        </authorList>
    </citation>
    <scope>NUCLEOTIDE SEQUENCE [LARGE SCALE GENOMIC DNA]</scope>
    <source>
        <strain evidence="2 3">LMG 28688</strain>
    </source>
</reference>
<name>A0A6J5GTI9_9BURK</name>
<evidence type="ECO:0000256" key="1">
    <source>
        <dbReference type="SAM" id="Phobius"/>
    </source>
</evidence>
<evidence type="ECO:0000313" key="3">
    <source>
        <dbReference type="Proteomes" id="UP000494119"/>
    </source>
</evidence>
<keyword evidence="3" id="KW-1185">Reference proteome</keyword>
<evidence type="ECO:0000313" key="2">
    <source>
        <dbReference type="EMBL" id="CAB3804963.1"/>
    </source>
</evidence>
<organism evidence="2 3">
    <name type="scientific">Paraburkholderia caffeinitolerans</name>
    <dbReference type="NCBI Taxonomy" id="1723730"/>
    <lineage>
        <taxon>Bacteria</taxon>
        <taxon>Pseudomonadati</taxon>
        <taxon>Pseudomonadota</taxon>
        <taxon>Betaproteobacteria</taxon>
        <taxon>Burkholderiales</taxon>
        <taxon>Burkholderiaceae</taxon>
        <taxon>Paraburkholderia</taxon>
    </lineage>
</organism>
<gene>
    <name evidence="2" type="ORF">LMG28688_06076</name>
</gene>
<proteinExistence type="predicted"/>
<accession>A0A6J5GTI9</accession>
<feature type="transmembrane region" description="Helical" evidence="1">
    <location>
        <begin position="6"/>
        <end position="23"/>
    </location>
</feature>
<protein>
    <submittedName>
        <fullName evidence="2">Uncharacterized protein</fullName>
    </submittedName>
</protein>
<keyword evidence="1" id="KW-1133">Transmembrane helix</keyword>
<sequence>MGFGIFTLIVGLAIYFYGGYMTNKGREADRERRSHSH</sequence>
<dbReference type="EMBL" id="CADIKL010000045">
    <property type="protein sequence ID" value="CAB3804963.1"/>
    <property type="molecule type" value="Genomic_DNA"/>
</dbReference>
<dbReference type="AlphaFoldDB" id="A0A6J5GTI9"/>
<keyword evidence="1" id="KW-0812">Transmembrane</keyword>
<keyword evidence="1" id="KW-0472">Membrane</keyword>